<keyword evidence="2" id="KW-1185">Reference proteome</keyword>
<proteinExistence type="predicted"/>
<evidence type="ECO:0000313" key="2">
    <source>
        <dbReference type="Proteomes" id="UP000237347"/>
    </source>
</evidence>
<evidence type="ECO:0000313" key="1">
    <source>
        <dbReference type="EMBL" id="KAK7844032.1"/>
    </source>
</evidence>
<dbReference type="AlphaFoldDB" id="A0AAW0KYS2"/>
<name>A0AAW0KYS2_QUESU</name>
<sequence length="126" mass="12267">MYIMMEPSNDEARRKIKGNLAYQGLVVQFDGGGEKKGIVGIVVGMVGIEGIVVGMVGNGVAAGRGGSVTMGTVGVDGFGKDGIWVLGNGGKVAFGRVGNGGNVGLGRGGGVGKVGNGMLGSGGNVA</sequence>
<dbReference type="Proteomes" id="UP000237347">
    <property type="component" value="Unassembled WGS sequence"/>
</dbReference>
<dbReference type="EMBL" id="PKMF04000192">
    <property type="protein sequence ID" value="KAK7844032.1"/>
    <property type="molecule type" value="Genomic_DNA"/>
</dbReference>
<organism evidence="1 2">
    <name type="scientific">Quercus suber</name>
    <name type="common">Cork oak</name>
    <dbReference type="NCBI Taxonomy" id="58331"/>
    <lineage>
        <taxon>Eukaryota</taxon>
        <taxon>Viridiplantae</taxon>
        <taxon>Streptophyta</taxon>
        <taxon>Embryophyta</taxon>
        <taxon>Tracheophyta</taxon>
        <taxon>Spermatophyta</taxon>
        <taxon>Magnoliopsida</taxon>
        <taxon>eudicotyledons</taxon>
        <taxon>Gunneridae</taxon>
        <taxon>Pentapetalae</taxon>
        <taxon>rosids</taxon>
        <taxon>fabids</taxon>
        <taxon>Fagales</taxon>
        <taxon>Fagaceae</taxon>
        <taxon>Quercus</taxon>
    </lineage>
</organism>
<gene>
    <name evidence="1" type="ORF">CFP56_011647</name>
</gene>
<accession>A0AAW0KYS2</accession>
<reference evidence="1 2" key="1">
    <citation type="journal article" date="2018" name="Sci. Data">
        <title>The draft genome sequence of cork oak.</title>
        <authorList>
            <person name="Ramos A.M."/>
            <person name="Usie A."/>
            <person name="Barbosa P."/>
            <person name="Barros P.M."/>
            <person name="Capote T."/>
            <person name="Chaves I."/>
            <person name="Simoes F."/>
            <person name="Abreu I."/>
            <person name="Carrasquinho I."/>
            <person name="Faro C."/>
            <person name="Guimaraes J.B."/>
            <person name="Mendonca D."/>
            <person name="Nobrega F."/>
            <person name="Rodrigues L."/>
            <person name="Saibo N.J.M."/>
            <person name="Varela M.C."/>
            <person name="Egas C."/>
            <person name="Matos J."/>
            <person name="Miguel C.M."/>
            <person name="Oliveira M.M."/>
            <person name="Ricardo C.P."/>
            <person name="Goncalves S."/>
        </authorList>
    </citation>
    <scope>NUCLEOTIDE SEQUENCE [LARGE SCALE GENOMIC DNA]</scope>
    <source>
        <strain evidence="2">cv. HL8</strain>
    </source>
</reference>
<comment type="caution">
    <text evidence="1">The sequence shown here is derived from an EMBL/GenBank/DDBJ whole genome shotgun (WGS) entry which is preliminary data.</text>
</comment>
<protein>
    <submittedName>
        <fullName evidence="1">Uncharacterized protein</fullName>
    </submittedName>
</protein>